<dbReference type="Gene3D" id="3.40.50.2020">
    <property type="match status" value="1"/>
</dbReference>
<gene>
    <name evidence="10" type="primary">purF_1</name>
    <name evidence="7" type="synonym">purF</name>
    <name evidence="10" type="ORF">GCM10010517_45390</name>
</gene>
<dbReference type="Proteomes" id="UP001500831">
    <property type="component" value="Unassembled WGS sequence"/>
</dbReference>
<accession>A0ABN3W1D4</accession>
<feature type="binding site" evidence="7">
    <location>
        <position position="412"/>
    </location>
    <ligand>
        <name>[4Fe-4S] cluster</name>
        <dbReference type="ChEBI" id="CHEBI:49883"/>
    </ligand>
</feature>
<feature type="active site" description="Nucleophile" evidence="7">
    <location>
        <position position="2"/>
    </location>
</feature>
<keyword evidence="7" id="KW-0004">4Fe-4S</keyword>
<comment type="function">
    <text evidence="7">Catalyzes the formation of phosphoribosylamine from phosphoribosylpyrophosphate (PRPP) and glutamine.</text>
</comment>
<dbReference type="InterPro" id="IPR000836">
    <property type="entry name" value="PRTase_dom"/>
</dbReference>
<dbReference type="PANTHER" id="PTHR11907">
    <property type="entry name" value="AMIDOPHOSPHORIBOSYLTRANSFERASE"/>
    <property type="match status" value="1"/>
</dbReference>
<dbReference type="HAMAP" id="MF_01931">
    <property type="entry name" value="PurF"/>
    <property type="match status" value="1"/>
</dbReference>
<comment type="cofactor">
    <cofactor evidence="7">
        <name>Mg(2+)</name>
        <dbReference type="ChEBI" id="CHEBI:18420"/>
    </cofactor>
    <text evidence="7">Binds 1 Mg(2+) ion per subunit.</text>
</comment>
<dbReference type="NCBIfam" id="TIGR01134">
    <property type="entry name" value="purF"/>
    <property type="match status" value="1"/>
</dbReference>
<evidence type="ECO:0000256" key="4">
    <source>
        <dbReference type="ARBA" id="ARBA00022679"/>
    </source>
</evidence>
<dbReference type="SUPFAM" id="SSF53271">
    <property type="entry name" value="PRTase-like"/>
    <property type="match status" value="1"/>
</dbReference>
<evidence type="ECO:0000256" key="6">
    <source>
        <dbReference type="ARBA" id="ARBA00022962"/>
    </source>
</evidence>
<dbReference type="Pfam" id="PF00156">
    <property type="entry name" value="Pribosyltran"/>
    <property type="match status" value="1"/>
</dbReference>
<dbReference type="SUPFAM" id="SSF56235">
    <property type="entry name" value="N-terminal nucleophile aminohydrolases (Ntn hydrolases)"/>
    <property type="match status" value="1"/>
</dbReference>
<keyword evidence="7" id="KW-0460">Magnesium</keyword>
<reference evidence="10 11" key="1">
    <citation type="journal article" date="2019" name="Int. J. Syst. Evol. Microbiol.">
        <title>The Global Catalogue of Microorganisms (GCM) 10K type strain sequencing project: providing services to taxonomists for standard genome sequencing and annotation.</title>
        <authorList>
            <consortium name="The Broad Institute Genomics Platform"/>
            <consortium name="The Broad Institute Genome Sequencing Center for Infectious Disease"/>
            <person name="Wu L."/>
            <person name="Ma J."/>
        </authorList>
    </citation>
    <scope>NUCLEOTIDE SEQUENCE [LARGE SCALE GENOMIC DNA]</scope>
    <source>
        <strain evidence="10 11">JCM 6242</strain>
    </source>
</reference>
<dbReference type="PIRSF" id="PIRSF000485">
    <property type="entry name" value="Amd_phspho_trans"/>
    <property type="match status" value="1"/>
</dbReference>
<dbReference type="EMBL" id="BAAAVI010000033">
    <property type="protein sequence ID" value="GAA2882235.1"/>
    <property type="molecule type" value="Genomic_DNA"/>
</dbReference>
<dbReference type="InterPro" id="IPR029057">
    <property type="entry name" value="PRTase-like"/>
</dbReference>
<dbReference type="InterPro" id="IPR029055">
    <property type="entry name" value="Ntn_hydrolases_N"/>
</dbReference>
<organism evidence="10 11">
    <name type="scientific">Streptosporangium fragile</name>
    <dbReference type="NCBI Taxonomy" id="46186"/>
    <lineage>
        <taxon>Bacteria</taxon>
        <taxon>Bacillati</taxon>
        <taxon>Actinomycetota</taxon>
        <taxon>Actinomycetes</taxon>
        <taxon>Streptosporangiales</taxon>
        <taxon>Streptosporangiaceae</taxon>
        <taxon>Streptosporangium</taxon>
    </lineage>
</organism>
<feature type="binding site" evidence="7">
    <location>
        <position position="467"/>
    </location>
    <ligand>
        <name>[4Fe-4S] cluster</name>
        <dbReference type="ChEBI" id="CHEBI:49883"/>
    </ligand>
</feature>
<evidence type="ECO:0000256" key="2">
    <source>
        <dbReference type="ARBA" id="ARBA00010138"/>
    </source>
</evidence>
<keyword evidence="7" id="KW-0479">Metal-binding</keyword>
<dbReference type="InterPro" id="IPR017932">
    <property type="entry name" value="GATase_2_dom"/>
</dbReference>
<dbReference type="Gene3D" id="3.60.20.10">
    <property type="entry name" value="Glutamine Phosphoribosylpyrophosphate, subunit 1, domain 1"/>
    <property type="match status" value="1"/>
</dbReference>
<feature type="binding site" evidence="7">
    <location>
        <position position="464"/>
    </location>
    <ligand>
        <name>[4Fe-4S] cluster</name>
        <dbReference type="ChEBI" id="CHEBI:49883"/>
    </ligand>
</feature>
<comment type="caution">
    <text evidence="10">The sequence shown here is derived from an EMBL/GenBank/DDBJ whole genome shotgun (WGS) entry which is preliminary data.</text>
</comment>
<evidence type="ECO:0000313" key="10">
    <source>
        <dbReference type="EMBL" id="GAA2882235.1"/>
    </source>
</evidence>
<keyword evidence="11" id="KW-1185">Reference proteome</keyword>
<name>A0ABN3W1D4_9ACTN</name>
<feature type="binding site" evidence="7">
    <location>
        <position position="376"/>
    </location>
    <ligand>
        <name>Mg(2+)</name>
        <dbReference type="ChEBI" id="CHEBI:18420"/>
    </ligand>
</feature>
<evidence type="ECO:0000313" key="11">
    <source>
        <dbReference type="Proteomes" id="UP001500831"/>
    </source>
</evidence>
<keyword evidence="3 7" id="KW-0328">Glycosyltransferase</keyword>
<keyword evidence="6 7" id="KW-0315">Glutamine amidotransferase</keyword>
<comment type="pathway">
    <text evidence="1 7 8">Purine metabolism; IMP biosynthesis via de novo pathway; N(1)-(5-phospho-D-ribosyl)glycinamide from 5-phospho-alpha-D-ribose 1-diphosphate: step 1/2.</text>
</comment>
<keyword evidence="7" id="KW-0408">Iron</keyword>
<feature type="domain" description="Glutamine amidotransferase type-2" evidence="9">
    <location>
        <begin position="2"/>
        <end position="250"/>
    </location>
</feature>
<evidence type="ECO:0000256" key="3">
    <source>
        <dbReference type="ARBA" id="ARBA00022676"/>
    </source>
</evidence>
<dbReference type="InterPro" id="IPR005854">
    <property type="entry name" value="PurF"/>
</dbReference>
<comment type="similarity">
    <text evidence="2 7 8">In the C-terminal section; belongs to the purine/pyrimidine phosphoribosyltransferase family.</text>
</comment>
<feature type="binding site" evidence="7">
    <location>
        <position position="267"/>
    </location>
    <ligand>
        <name>[4Fe-4S] cluster</name>
        <dbReference type="ChEBI" id="CHEBI:49883"/>
    </ligand>
</feature>
<keyword evidence="5 7" id="KW-0658">Purine biosynthesis</keyword>
<dbReference type="EC" id="2.4.2.14" evidence="7"/>
<feature type="binding site" evidence="7">
    <location>
        <position position="375"/>
    </location>
    <ligand>
        <name>Mg(2+)</name>
        <dbReference type="ChEBI" id="CHEBI:18420"/>
    </ligand>
</feature>
<keyword evidence="7" id="KW-0411">Iron-sulfur</keyword>
<evidence type="ECO:0000256" key="8">
    <source>
        <dbReference type="PIRNR" id="PIRNR000485"/>
    </source>
</evidence>
<feature type="binding site" evidence="7">
    <location>
        <position position="314"/>
    </location>
    <ligand>
        <name>Mg(2+)</name>
        <dbReference type="ChEBI" id="CHEBI:18420"/>
    </ligand>
</feature>
<evidence type="ECO:0000256" key="1">
    <source>
        <dbReference type="ARBA" id="ARBA00005209"/>
    </source>
</evidence>
<evidence type="ECO:0000256" key="5">
    <source>
        <dbReference type="ARBA" id="ARBA00022755"/>
    </source>
</evidence>
<dbReference type="PROSITE" id="PS51278">
    <property type="entry name" value="GATASE_TYPE_2"/>
    <property type="match status" value="1"/>
</dbReference>
<dbReference type="RefSeq" id="WP_344974934.1">
    <property type="nucleotide sequence ID" value="NZ_BAAAVI010000033.1"/>
</dbReference>
<comment type="cofactor">
    <cofactor evidence="7">
        <name>[4Fe-4S] cluster</name>
        <dbReference type="ChEBI" id="CHEBI:49883"/>
    </cofactor>
    <text evidence="7">Binds 1 [4Fe-4S] cluster per subunit.</text>
</comment>
<evidence type="ECO:0000256" key="7">
    <source>
        <dbReference type="HAMAP-Rule" id="MF_01931"/>
    </source>
</evidence>
<proteinExistence type="inferred from homology"/>
<evidence type="ECO:0000259" key="9">
    <source>
        <dbReference type="PROSITE" id="PS51278"/>
    </source>
</evidence>
<comment type="catalytic activity">
    <reaction evidence="7 8">
        <text>5-phospho-beta-D-ribosylamine + L-glutamate + diphosphate = 5-phospho-alpha-D-ribose 1-diphosphate + L-glutamine + H2O</text>
        <dbReference type="Rhea" id="RHEA:14905"/>
        <dbReference type="ChEBI" id="CHEBI:15377"/>
        <dbReference type="ChEBI" id="CHEBI:29985"/>
        <dbReference type="ChEBI" id="CHEBI:33019"/>
        <dbReference type="ChEBI" id="CHEBI:58017"/>
        <dbReference type="ChEBI" id="CHEBI:58359"/>
        <dbReference type="ChEBI" id="CHEBI:58681"/>
        <dbReference type="EC" id="2.4.2.14"/>
    </reaction>
</comment>
<keyword evidence="4 7" id="KW-0808">Transferase</keyword>
<sequence>MCGIAGVSVLDGTAGQPAFDGLVTLQHRGHESWGVAVAGPGGVRTRRALGAASRSAGGDWPAGRLAVAHTRYSTTGATLPENSQPFVHEAHRIALAHNGDLTNAAGLRARLGRAGYGFRSTSDSEVILALLATAARPAPVGRVPAAPDPRATDGVPGPADPAGYADPAGHDAVVAAVARAAGALRGAYSVVCSIGDLLLAFRDPHGFRPLVAGFAEGRAVVASETCALDALGCSGVREVEPGELLVFRAGRLTGTHRVAAPAPRSFCVFEHLYLTRPDSRIGGVRTSATRTALGERLALESPADADLVVAVPSSGVPAARGYARAAGLPLAGALIRDEQVGRTFIEPDRRLRERKLRRKFSIGSPVDGARVVVVDDSIVRGTTMRRIVALLREAGASEVHVRIAAPPLVAPCHYGVDIVDARELVAAGRGAEDVRRIIGATSLAHLSVAGMRQGVGAASGEGLCEGCLTGEYPTRVAPARDKFKLMPAQVPRQATPPAPARPR</sequence>
<protein>
    <recommendedName>
        <fullName evidence="7">Amidophosphoribosyltransferase</fullName>
        <shortName evidence="7">ATase</shortName>
        <ecNumber evidence="7">2.4.2.14</ecNumber>
    </recommendedName>
    <alternativeName>
        <fullName evidence="7">Glutamine phosphoribosylpyrophosphate amidotransferase</fullName>
        <shortName evidence="7">GPATase</shortName>
    </alternativeName>
</protein>
<dbReference type="Pfam" id="PF13522">
    <property type="entry name" value="GATase_6"/>
    <property type="match status" value="1"/>
</dbReference>
<dbReference type="CDD" id="cd06223">
    <property type="entry name" value="PRTases_typeI"/>
    <property type="match status" value="1"/>
</dbReference>